<protein>
    <submittedName>
        <fullName evidence="2">Uncharacterized protein</fullName>
    </submittedName>
</protein>
<evidence type="ECO:0000313" key="2">
    <source>
        <dbReference type="EMBL" id="SDG14769.1"/>
    </source>
</evidence>
<proteinExistence type="predicted"/>
<gene>
    <name evidence="2" type="ORF">SAMN05660686_03504</name>
</gene>
<accession>A0A8G2BM20</accession>
<keyword evidence="1" id="KW-0812">Transmembrane</keyword>
<keyword evidence="3" id="KW-1185">Reference proteome</keyword>
<dbReference type="AlphaFoldDB" id="A0A8G2BM20"/>
<keyword evidence="1" id="KW-1133">Transmembrane helix</keyword>
<name>A0A8G2BM20_9PROT</name>
<feature type="transmembrane region" description="Helical" evidence="1">
    <location>
        <begin position="20"/>
        <end position="40"/>
    </location>
</feature>
<evidence type="ECO:0000313" key="3">
    <source>
        <dbReference type="Proteomes" id="UP000198615"/>
    </source>
</evidence>
<sequence>MKTAMEQTITGMPPALQRTVLTVGCAAATTLWAQILLVLAGG</sequence>
<evidence type="ECO:0000256" key="1">
    <source>
        <dbReference type="SAM" id="Phobius"/>
    </source>
</evidence>
<comment type="caution">
    <text evidence="2">The sequence shown here is derived from an EMBL/GenBank/DDBJ whole genome shotgun (WGS) entry which is preliminary data.</text>
</comment>
<dbReference type="EMBL" id="FNBW01000011">
    <property type="protein sequence ID" value="SDG14769.1"/>
    <property type="molecule type" value="Genomic_DNA"/>
</dbReference>
<keyword evidence="1" id="KW-0472">Membrane</keyword>
<organism evidence="2 3">
    <name type="scientific">Thalassobaculum litoreum DSM 18839</name>
    <dbReference type="NCBI Taxonomy" id="1123362"/>
    <lineage>
        <taxon>Bacteria</taxon>
        <taxon>Pseudomonadati</taxon>
        <taxon>Pseudomonadota</taxon>
        <taxon>Alphaproteobacteria</taxon>
        <taxon>Rhodospirillales</taxon>
        <taxon>Thalassobaculaceae</taxon>
        <taxon>Thalassobaculum</taxon>
    </lineage>
</organism>
<dbReference type="Proteomes" id="UP000198615">
    <property type="component" value="Unassembled WGS sequence"/>
</dbReference>
<reference evidence="2 3" key="1">
    <citation type="submission" date="2016-10" db="EMBL/GenBank/DDBJ databases">
        <authorList>
            <person name="Varghese N."/>
            <person name="Submissions S."/>
        </authorList>
    </citation>
    <scope>NUCLEOTIDE SEQUENCE [LARGE SCALE GENOMIC DNA]</scope>
    <source>
        <strain evidence="2 3">DSM 18839</strain>
    </source>
</reference>